<evidence type="ECO:0000313" key="5">
    <source>
        <dbReference type="Proteomes" id="UP000187429"/>
    </source>
</evidence>
<protein>
    <recommendedName>
        <fullName evidence="3">CCHC-type domain-containing protein</fullName>
    </recommendedName>
</protein>
<name>A0A1R1YER3_9FUNG</name>
<dbReference type="GO" id="GO:0008270">
    <property type="term" value="F:zinc ion binding"/>
    <property type="evidence" value="ECO:0007669"/>
    <property type="project" value="UniProtKB-KW"/>
</dbReference>
<gene>
    <name evidence="4" type="ORF">AYI69_g4302</name>
</gene>
<dbReference type="PROSITE" id="PS50158">
    <property type="entry name" value="ZF_CCHC"/>
    <property type="match status" value="1"/>
</dbReference>
<proteinExistence type="predicted"/>
<dbReference type="OrthoDB" id="5600232at2759"/>
<dbReference type="AlphaFoldDB" id="A0A1R1YER3"/>
<dbReference type="Proteomes" id="UP000187429">
    <property type="component" value="Unassembled WGS sequence"/>
</dbReference>
<evidence type="ECO:0000256" key="1">
    <source>
        <dbReference type="PROSITE-ProRule" id="PRU00047"/>
    </source>
</evidence>
<dbReference type="InterPro" id="IPR001878">
    <property type="entry name" value="Znf_CCHC"/>
</dbReference>
<evidence type="ECO:0000313" key="4">
    <source>
        <dbReference type="EMBL" id="OMJ25431.1"/>
    </source>
</evidence>
<dbReference type="InterPro" id="IPR036875">
    <property type="entry name" value="Znf_CCHC_sf"/>
</dbReference>
<dbReference type="EMBL" id="LSSM01001643">
    <property type="protein sequence ID" value="OMJ25431.1"/>
    <property type="molecule type" value="Genomic_DNA"/>
</dbReference>
<evidence type="ECO:0000256" key="2">
    <source>
        <dbReference type="SAM" id="MobiDB-lite"/>
    </source>
</evidence>
<keyword evidence="1" id="KW-0479">Metal-binding</keyword>
<dbReference type="SUPFAM" id="SSF57756">
    <property type="entry name" value="Retrovirus zinc finger-like domains"/>
    <property type="match status" value="1"/>
</dbReference>
<comment type="caution">
    <text evidence="4">The sequence shown here is derived from an EMBL/GenBank/DDBJ whole genome shotgun (WGS) entry which is preliminary data.</text>
</comment>
<keyword evidence="1" id="KW-0862">Zinc</keyword>
<organism evidence="4 5">
    <name type="scientific">Smittium culicis</name>
    <dbReference type="NCBI Taxonomy" id="133412"/>
    <lineage>
        <taxon>Eukaryota</taxon>
        <taxon>Fungi</taxon>
        <taxon>Fungi incertae sedis</taxon>
        <taxon>Zoopagomycota</taxon>
        <taxon>Kickxellomycotina</taxon>
        <taxon>Harpellomycetes</taxon>
        <taxon>Harpellales</taxon>
        <taxon>Legeriomycetaceae</taxon>
        <taxon>Smittium</taxon>
    </lineage>
</organism>
<dbReference type="Gene3D" id="4.10.60.10">
    <property type="entry name" value="Zinc finger, CCHC-type"/>
    <property type="match status" value="1"/>
</dbReference>
<dbReference type="SMART" id="SM00343">
    <property type="entry name" value="ZnF_C2HC"/>
    <property type="match status" value="1"/>
</dbReference>
<dbReference type="GO" id="GO:0003676">
    <property type="term" value="F:nucleic acid binding"/>
    <property type="evidence" value="ECO:0007669"/>
    <property type="project" value="InterPro"/>
</dbReference>
<keyword evidence="1" id="KW-0863">Zinc-finger</keyword>
<reference evidence="5" key="1">
    <citation type="submission" date="2017-01" db="EMBL/GenBank/DDBJ databases">
        <authorList>
            <person name="Wang Y."/>
            <person name="White M."/>
            <person name="Kvist S."/>
            <person name="Moncalvo J.-M."/>
        </authorList>
    </citation>
    <scope>NUCLEOTIDE SEQUENCE [LARGE SCALE GENOMIC DNA]</scope>
    <source>
        <strain evidence="5">ID-206-W2</strain>
    </source>
</reference>
<sequence length="286" mass="32735">MVITDLFPSKFSGTEAESRVVEIWADRFKTAAAVNKLDEATAMSYFKLWTEGSAAEWQHEQAKHKDAKSYTLDEWLNKLIEKFGKVEFKGSIFELIKFNKDKDESMDVFNKKFAKYVPTIPKELIKKVYLEIISGIDHNVMEDAVRLMGVKDKLKPPAAEKKEPTPKESSSREEIQSVVDELAREMKNLVLLSKNPAPRKNYSEVTCYNCQKKGHTSRICPQAIAVKDLDSKITAMGEHINKRPRFENILNCGNEVRVIEANVPRLGKINKKKKKTNNSRIEPENE</sequence>
<dbReference type="Pfam" id="PF00098">
    <property type="entry name" value="zf-CCHC"/>
    <property type="match status" value="1"/>
</dbReference>
<evidence type="ECO:0000259" key="3">
    <source>
        <dbReference type="PROSITE" id="PS50158"/>
    </source>
</evidence>
<keyword evidence="5" id="KW-1185">Reference proteome</keyword>
<feature type="domain" description="CCHC-type" evidence="3">
    <location>
        <begin position="207"/>
        <end position="222"/>
    </location>
</feature>
<feature type="region of interest" description="Disordered" evidence="2">
    <location>
        <begin position="155"/>
        <end position="175"/>
    </location>
</feature>
<accession>A0A1R1YER3</accession>